<evidence type="ECO:0000256" key="6">
    <source>
        <dbReference type="ARBA" id="ARBA00023098"/>
    </source>
</evidence>
<dbReference type="GO" id="GO:0005743">
    <property type="term" value="C:mitochondrial inner membrane"/>
    <property type="evidence" value="ECO:0007669"/>
    <property type="project" value="UniProtKB-SubCell"/>
</dbReference>
<comment type="subunit">
    <text evidence="13">Heterodimer of a large membrane-associated beta subunit and a small pyruvoyl-containing alpha subunit.</text>
</comment>
<organism evidence="15 16">
    <name type="scientific">Brachionus calyciflorus</name>
    <dbReference type="NCBI Taxonomy" id="104777"/>
    <lineage>
        <taxon>Eukaryota</taxon>
        <taxon>Metazoa</taxon>
        <taxon>Spiralia</taxon>
        <taxon>Gnathifera</taxon>
        <taxon>Rotifera</taxon>
        <taxon>Eurotatoria</taxon>
        <taxon>Monogononta</taxon>
        <taxon>Pseudotrocha</taxon>
        <taxon>Ploima</taxon>
        <taxon>Brachionidae</taxon>
        <taxon>Brachionus</taxon>
    </lineage>
</organism>
<comment type="subcellular location">
    <molecule>Phosphatidylserine decarboxylase alpha chain</molecule>
    <subcellularLocation>
        <location evidence="13">Mitochondrion inner membrane</location>
        <topology evidence="13">Peripheral membrane protein</topology>
        <orientation evidence="13">Intermembrane side</orientation>
    </subcellularLocation>
    <text evidence="13">Anchored to the mitochondrial inner membrane through its interaction with the integral membrane beta chain.</text>
</comment>
<accession>A0A814CEM1</accession>
<keyword evidence="10 13" id="KW-1208">Phospholipid metabolism</keyword>
<evidence type="ECO:0000256" key="3">
    <source>
        <dbReference type="ARBA" id="ARBA00022692"/>
    </source>
</evidence>
<name>A0A814CEM1_9BILA</name>
<keyword evidence="9 13" id="KW-0456">Lyase</keyword>
<comment type="pathway">
    <text evidence="13">Phospholipid metabolism; phosphatidylethanolamine biosynthesis; phosphatidylethanolamine from CDP-diacylglycerol: step 2/2.</text>
</comment>
<protein>
    <recommendedName>
        <fullName evidence="13">Phosphatidylserine decarboxylase proenzyme, mitochondrial</fullName>
        <ecNumber evidence="13">4.1.1.65</ecNumber>
    </recommendedName>
    <component>
        <recommendedName>
            <fullName evidence="13">Phosphatidylserine decarboxylase beta chain</fullName>
        </recommendedName>
    </component>
    <component>
        <recommendedName>
            <fullName evidence="13">Phosphatidylserine decarboxylase alpha chain</fullName>
        </recommendedName>
    </component>
</protein>
<dbReference type="NCBIfam" id="TIGR00163">
    <property type="entry name" value="PS_decarb"/>
    <property type="match status" value="1"/>
</dbReference>
<feature type="topological domain" description="Mitochondrial intermembrane" evidence="13">
    <location>
        <begin position="148"/>
        <end position="516"/>
    </location>
</feature>
<evidence type="ECO:0000256" key="9">
    <source>
        <dbReference type="ARBA" id="ARBA00023239"/>
    </source>
</evidence>
<keyword evidence="5 13" id="KW-1133">Transmembrane helix</keyword>
<comment type="caution">
    <text evidence="15">The sequence shown here is derived from an EMBL/GenBank/DDBJ whole genome shotgun (WGS) entry which is preliminary data.</text>
</comment>
<evidence type="ECO:0000256" key="7">
    <source>
        <dbReference type="ARBA" id="ARBA00023136"/>
    </source>
</evidence>
<evidence type="ECO:0000256" key="10">
    <source>
        <dbReference type="ARBA" id="ARBA00023264"/>
    </source>
</evidence>
<keyword evidence="3 13" id="KW-0812">Transmembrane</keyword>
<feature type="transmembrane region" description="Helical" evidence="14">
    <location>
        <begin position="33"/>
        <end position="51"/>
    </location>
</feature>
<dbReference type="HAMAP" id="MF_03208">
    <property type="entry name" value="PS_decarb_PSD_B_type1_euk"/>
    <property type="match status" value="1"/>
</dbReference>
<keyword evidence="2 13" id="KW-0444">Lipid biosynthesis</keyword>
<dbReference type="PANTHER" id="PTHR10067:SF6">
    <property type="entry name" value="PHOSPHATIDYLSERINE DECARBOXYLASE PROENZYME, MITOCHONDRIAL"/>
    <property type="match status" value="1"/>
</dbReference>
<feature type="active site" description="Schiff-base intermediate with substrate; via pyruvic acid; for decarboxylase activity" evidence="13">
    <location>
        <position position="479"/>
    </location>
</feature>
<sequence>MDGATIKSSNLITSSYSYFSQQQQLKQQIDSQIVAFYTILTVALSVLLLSFHKQSRHLLISATTCTSTKCIQCIQKIKLSNLRPKKIINFTYTSLNKGKNVKSLKLKRLRSSIATASSTCTNYLFKPLLTKTVSTMKKTTSHFRRAYNSSYNLAEENSNFPSIQTEPVLNHESHLKSNLRRSKSTPKIFNSRVRLYKKLPLRSMSRAWGTINSIDLPVWCRKPCFHFYSWVFNCNLDEIDIQDLNEYKNLSEFFRRGLKPDARVIDNSCCLISPCDGKILHHGVCDKGYLEQVKGVNYSLKAFLGEQTWPKNSDSNNNLPRFQIEELNENHELYEKSILYNPDNRLYHCIIYLAPGDYHRFHSPADWTIYYRRHFPGELFSVNPSVARWLQGLFNLNERVVYYGEWKYGFFSMTAVGATNVGSIRVYMDQDLTTNNKNSKTFEADLDKNFCETTFSNNGELKGVKIKRGDNFGEFNLGSTIVLIFEAPKNFDFNVNQTDKVFFGQQLGTGSQSSYL</sequence>
<evidence type="ECO:0000256" key="1">
    <source>
        <dbReference type="ARBA" id="ARBA00005189"/>
    </source>
</evidence>
<evidence type="ECO:0000256" key="13">
    <source>
        <dbReference type="HAMAP-Rule" id="MF_03208"/>
    </source>
</evidence>
<keyword evidence="13" id="KW-0999">Mitochondrion inner membrane</keyword>
<comment type="subcellular location">
    <molecule>Phosphatidylserine decarboxylase beta chain</molecule>
    <subcellularLocation>
        <location evidence="13">Mitochondrion inner membrane</location>
        <topology evidence="13">Single-pass membrane protein</topology>
        <orientation evidence="13">Intermembrane side</orientation>
    </subcellularLocation>
</comment>
<feature type="site" description="Cleavage (non-hydrolytic); by autocatalysis" evidence="13">
    <location>
        <begin position="478"/>
        <end position="479"/>
    </location>
</feature>
<dbReference type="Proteomes" id="UP000663879">
    <property type="component" value="Unassembled WGS sequence"/>
</dbReference>
<proteinExistence type="inferred from homology"/>
<dbReference type="InterPro" id="IPR033177">
    <property type="entry name" value="PSD-B"/>
</dbReference>
<keyword evidence="13" id="KW-0496">Mitochondrion</keyword>
<feature type="active site" description="Charge relay system; for autoendoproteolytic cleavage activity" evidence="13">
    <location>
        <position position="362"/>
    </location>
</feature>
<dbReference type="InterPro" id="IPR033661">
    <property type="entry name" value="PSD_type1_euk"/>
</dbReference>
<feature type="active site" description="Charge relay system; for autoendoproteolytic cleavage activity" evidence="13">
    <location>
        <position position="479"/>
    </location>
</feature>
<comment type="PTM">
    <text evidence="13">Is synthesized initially as an inactive proenzyme. Formation of the active enzyme involves a self-maturation process in which the active site pyruvoyl group is generated from an internal serine residue via an autocatalytic post-translational modification. Two non-identical subunits are generated from the proenzyme in this reaction, and the pyruvate is formed at the N-terminus of the alpha chain, which is derived from the carboxyl end of the proenzyme. The autoendoproteolytic cleavage occurs by a canonical serine protease mechanism, in which the side chain hydroxyl group of the serine supplies its oxygen atom to form the C-terminus of the beta chain, while the remainder of the serine residue undergoes an oxidative deamination to produce ammonia and the pyruvoyl prosthetic group on the alpha chain. During this reaction, the Ser that is part of the protease active site of the proenzyme becomes the pyruvoyl prosthetic group, which constitutes an essential element of the active site of the mature decarboxylase.</text>
</comment>
<dbReference type="AlphaFoldDB" id="A0A814CEM1"/>
<dbReference type="EC" id="4.1.1.65" evidence="13"/>
<comment type="function">
    <text evidence="12">Catalyzes the formation of phosphatidylethanolamine (PtdEtn) from phosphatidylserine (PtdSer). Plays a central role in phospholipid metabolism and in the interorganelle trafficking of phosphatidylserine. May be involved in lipid droplet biogenesis at the endoplasmic reticulum membrane.</text>
</comment>
<dbReference type="InterPro" id="IPR003817">
    <property type="entry name" value="PS_Dcarbxylase"/>
</dbReference>
<evidence type="ECO:0000256" key="12">
    <source>
        <dbReference type="ARBA" id="ARBA00045136"/>
    </source>
</evidence>
<evidence type="ECO:0000256" key="11">
    <source>
        <dbReference type="ARBA" id="ARBA00023317"/>
    </source>
</evidence>
<evidence type="ECO:0000313" key="16">
    <source>
        <dbReference type="Proteomes" id="UP000663879"/>
    </source>
</evidence>
<dbReference type="PANTHER" id="PTHR10067">
    <property type="entry name" value="PHOSPHATIDYLSERINE DECARBOXYLASE"/>
    <property type="match status" value="1"/>
</dbReference>
<comment type="pathway">
    <text evidence="1">Lipid metabolism.</text>
</comment>
<dbReference type="UniPathway" id="UPA00558">
    <property type="reaction ID" value="UER00616"/>
</dbReference>
<dbReference type="EMBL" id="CAJNOC010002542">
    <property type="protein sequence ID" value="CAF0939100.1"/>
    <property type="molecule type" value="Genomic_DNA"/>
</dbReference>
<dbReference type="OrthoDB" id="4330at2759"/>
<keyword evidence="7 13" id="KW-0472">Membrane</keyword>
<dbReference type="GO" id="GO:0016540">
    <property type="term" value="P:protein autoprocessing"/>
    <property type="evidence" value="ECO:0007669"/>
    <property type="project" value="UniProtKB-UniRule"/>
</dbReference>
<comment type="similarity">
    <text evidence="13">Belongs to the phosphatidylserine decarboxylase family. PSD-B subfamily. Eukaryotic type I sub-subfamily.</text>
</comment>
<comment type="cofactor">
    <cofactor evidence="13">
        <name>pyruvate</name>
        <dbReference type="ChEBI" id="CHEBI:15361"/>
    </cofactor>
    <text evidence="13">Binds 1 pyruvoyl group covalently per subunit.</text>
</comment>
<dbReference type="Pfam" id="PF02666">
    <property type="entry name" value="PS_Dcarbxylase"/>
    <property type="match status" value="1"/>
</dbReference>
<feature type="chain" id="PRO_5033170546" description="Phosphatidylserine decarboxylase alpha chain" evidence="13">
    <location>
        <begin position="479"/>
        <end position="516"/>
    </location>
</feature>
<gene>
    <name evidence="15" type="ORF">OXX778_LOCUS13331</name>
</gene>
<keyword evidence="11 13" id="KW-0670">Pyruvate</keyword>
<evidence type="ECO:0000256" key="4">
    <source>
        <dbReference type="ARBA" id="ARBA00022793"/>
    </source>
</evidence>
<comment type="catalytic activity">
    <reaction evidence="13">
        <text>a 1,2-diacyl-sn-glycero-3-phospho-L-serine + H(+) = a 1,2-diacyl-sn-glycero-3-phosphoethanolamine + CO2</text>
        <dbReference type="Rhea" id="RHEA:20828"/>
        <dbReference type="ChEBI" id="CHEBI:15378"/>
        <dbReference type="ChEBI" id="CHEBI:16526"/>
        <dbReference type="ChEBI" id="CHEBI:57262"/>
        <dbReference type="ChEBI" id="CHEBI:64612"/>
        <dbReference type="EC" id="4.1.1.65"/>
    </reaction>
</comment>
<reference evidence="15" key="1">
    <citation type="submission" date="2021-02" db="EMBL/GenBank/DDBJ databases">
        <authorList>
            <person name="Nowell W R."/>
        </authorList>
    </citation>
    <scope>NUCLEOTIDE SEQUENCE</scope>
    <source>
        <strain evidence="15">Ploen Becks lab</strain>
    </source>
</reference>
<dbReference type="GO" id="GO:0006646">
    <property type="term" value="P:phosphatidylethanolamine biosynthetic process"/>
    <property type="evidence" value="ECO:0007669"/>
    <property type="project" value="UniProtKB-UniRule"/>
</dbReference>
<keyword evidence="16" id="KW-1185">Reference proteome</keyword>
<keyword evidence="13" id="KW-0865">Zymogen</keyword>
<evidence type="ECO:0000256" key="2">
    <source>
        <dbReference type="ARBA" id="ARBA00022516"/>
    </source>
</evidence>
<feature type="chain" id="PRO_5033170547" description="Phosphatidylserine decarboxylase beta chain" evidence="13">
    <location>
        <begin position="1"/>
        <end position="478"/>
    </location>
</feature>
<evidence type="ECO:0000256" key="5">
    <source>
        <dbReference type="ARBA" id="ARBA00022989"/>
    </source>
</evidence>
<evidence type="ECO:0000256" key="8">
    <source>
        <dbReference type="ARBA" id="ARBA00023209"/>
    </source>
</evidence>
<keyword evidence="6 13" id="KW-0443">Lipid metabolism</keyword>
<feature type="active site" description="Charge relay system; for autoendoproteolytic cleavage activity" evidence="13">
    <location>
        <position position="276"/>
    </location>
</feature>
<feature type="modified residue" description="Pyruvic acid (Ser); by autocatalysis" evidence="13">
    <location>
        <position position="479"/>
    </location>
</feature>
<feature type="topological domain" description="Mitochondrial matrix" evidence="13">
    <location>
        <begin position="1"/>
        <end position="128"/>
    </location>
</feature>
<dbReference type="GO" id="GO:0004609">
    <property type="term" value="F:phosphatidylserine decarboxylase activity"/>
    <property type="evidence" value="ECO:0007669"/>
    <property type="project" value="UniProtKB-UniRule"/>
</dbReference>
<evidence type="ECO:0000313" key="15">
    <source>
        <dbReference type="EMBL" id="CAF0939100.1"/>
    </source>
</evidence>
<evidence type="ECO:0000256" key="14">
    <source>
        <dbReference type="SAM" id="Phobius"/>
    </source>
</evidence>
<keyword evidence="8 13" id="KW-0594">Phospholipid biosynthesis</keyword>
<keyword evidence="4 13" id="KW-0210">Decarboxylase</keyword>